<name>A0A1T2XCX5_9BACL</name>
<protein>
    <submittedName>
        <fullName evidence="3">Uncharacterized protein</fullName>
    </submittedName>
</protein>
<feature type="coiled-coil region" evidence="1">
    <location>
        <begin position="37"/>
        <end position="100"/>
    </location>
</feature>
<keyword evidence="1" id="KW-0175">Coiled coil</keyword>
<feature type="transmembrane region" description="Helical" evidence="2">
    <location>
        <begin position="6"/>
        <end position="23"/>
    </location>
</feature>
<keyword evidence="4" id="KW-1185">Reference proteome</keyword>
<comment type="caution">
    <text evidence="3">The sequence shown here is derived from an EMBL/GenBank/DDBJ whole genome shotgun (WGS) entry which is preliminary data.</text>
</comment>
<dbReference type="OrthoDB" id="1682562at2"/>
<evidence type="ECO:0000256" key="2">
    <source>
        <dbReference type="SAM" id="Phobius"/>
    </source>
</evidence>
<accession>A0A1T2XCX5</accession>
<reference evidence="3 4" key="1">
    <citation type="submission" date="2017-01" db="EMBL/GenBank/DDBJ databases">
        <title>Genome analysis of Paenibacillus selenitrireducens ES3-24.</title>
        <authorList>
            <person name="Xu D."/>
            <person name="Yao R."/>
            <person name="Zheng S."/>
        </authorList>
    </citation>
    <scope>NUCLEOTIDE SEQUENCE [LARGE SCALE GENOMIC DNA]</scope>
    <source>
        <strain evidence="3 4">ES3-24</strain>
    </source>
</reference>
<dbReference type="STRING" id="1324314.BVG16_14345"/>
<dbReference type="Proteomes" id="UP000190188">
    <property type="component" value="Unassembled WGS sequence"/>
</dbReference>
<dbReference type="RefSeq" id="WP_078499364.1">
    <property type="nucleotide sequence ID" value="NZ_MSZX01000005.1"/>
</dbReference>
<evidence type="ECO:0000313" key="3">
    <source>
        <dbReference type="EMBL" id="OPA77622.1"/>
    </source>
</evidence>
<keyword evidence="2" id="KW-1133">Transmembrane helix</keyword>
<evidence type="ECO:0000256" key="1">
    <source>
        <dbReference type="SAM" id="Coils"/>
    </source>
</evidence>
<sequence>MDQPLWYIVILGVAAIVFAWIMPKQQKQNAIHQGEIVKEVEDTLEHFMDEIESDNKELVELVGQMKQDFMVQQNVLLHRVDQLEQRCQQFEFKQQQLEFDLARYQTLYSGPTHPVQAEMPVELADATAEQDEPILEEEIVEDTSIKARYVDVFALYEDGKSVDMISKKTGIPRGEVQLILQLSKQEAHRV</sequence>
<evidence type="ECO:0000313" key="4">
    <source>
        <dbReference type="Proteomes" id="UP000190188"/>
    </source>
</evidence>
<proteinExistence type="predicted"/>
<gene>
    <name evidence="3" type="ORF">BVG16_14345</name>
</gene>
<organism evidence="3 4">
    <name type="scientific">Paenibacillus selenitireducens</name>
    <dbReference type="NCBI Taxonomy" id="1324314"/>
    <lineage>
        <taxon>Bacteria</taxon>
        <taxon>Bacillati</taxon>
        <taxon>Bacillota</taxon>
        <taxon>Bacilli</taxon>
        <taxon>Bacillales</taxon>
        <taxon>Paenibacillaceae</taxon>
        <taxon>Paenibacillus</taxon>
    </lineage>
</organism>
<dbReference type="AlphaFoldDB" id="A0A1T2XCX5"/>
<keyword evidence="2" id="KW-0812">Transmembrane</keyword>
<dbReference type="EMBL" id="MSZX01000005">
    <property type="protein sequence ID" value="OPA77622.1"/>
    <property type="molecule type" value="Genomic_DNA"/>
</dbReference>
<keyword evidence="2" id="KW-0472">Membrane</keyword>